<reference evidence="1 2" key="1">
    <citation type="submission" date="2020-11" db="EMBL/GenBank/DDBJ databases">
        <title>Fusibacter basophilias sp. nov.</title>
        <authorList>
            <person name="Qiu D."/>
        </authorList>
    </citation>
    <scope>NUCLEOTIDE SEQUENCE [LARGE SCALE GENOMIC DNA]</scope>
    <source>
        <strain evidence="1 2">Q10-2</strain>
    </source>
</reference>
<keyword evidence="2" id="KW-1185">Reference proteome</keyword>
<sequence>MDLIIIRLDQRVDYYDVLDLAHITMNYGPLMKFVSDLVVELEGGGLSVLD</sequence>
<evidence type="ECO:0000313" key="2">
    <source>
        <dbReference type="Proteomes" id="UP000614200"/>
    </source>
</evidence>
<gene>
    <name evidence="1" type="ORF">ISU02_23065</name>
</gene>
<accession>A0ABR9ZZX5</accession>
<name>A0ABR9ZZX5_9FIRM</name>
<dbReference type="Proteomes" id="UP000614200">
    <property type="component" value="Unassembled WGS sequence"/>
</dbReference>
<proteinExistence type="predicted"/>
<evidence type="ECO:0000313" key="1">
    <source>
        <dbReference type="EMBL" id="MBF4695990.1"/>
    </source>
</evidence>
<dbReference type="EMBL" id="JADKNH010000026">
    <property type="protein sequence ID" value="MBF4695990.1"/>
    <property type="molecule type" value="Genomic_DNA"/>
</dbReference>
<comment type="caution">
    <text evidence="1">The sequence shown here is derived from an EMBL/GenBank/DDBJ whole genome shotgun (WGS) entry which is preliminary data.</text>
</comment>
<organism evidence="1 2">
    <name type="scientific">Fusibacter ferrireducens</name>
    <dbReference type="NCBI Taxonomy" id="2785058"/>
    <lineage>
        <taxon>Bacteria</taxon>
        <taxon>Bacillati</taxon>
        <taxon>Bacillota</taxon>
        <taxon>Clostridia</taxon>
        <taxon>Eubacteriales</taxon>
        <taxon>Eubacteriales Family XII. Incertae Sedis</taxon>
        <taxon>Fusibacter</taxon>
    </lineage>
</organism>
<protein>
    <submittedName>
        <fullName evidence="1">Uncharacterized protein</fullName>
    </submittedName>
</protein>